<feature type="transmembrane region" description="Helical" evidence="1">
    <location>
        <begin position="65"/>
        <end position="90"/>
    </location>
</feature>
<proteinExistence type="predicted"/>
<sequence length="121" mass="13738">MNINKGRVLGRNKQINKVFKNMHNNCKCPHHMANKVLMLLVWVSGVLFFWSSWGIRTFWGFDALYWAWSVVVLSLMAFSSKLCGCCGMGMGHKMMGDKMEGGKMMCSHEGDCKCGDCDRCK</sequence>
<dbReference type="Proteomes" id="UP000034845">
    <property type="component" value="Unassembled WGS sequence"/>
</dbReference>
<gene>
    <name evidence="2" type="ORF">UT29_C0003G0062</name>
</gene>
<feature type="transmembrane region" description="Helical" evidence="1">
    <location>
        <begin position="36"/>
        <end position="53"/>
    </location>
</feature>
<name>A0A0G0MPP0_YANXG</name>
<evidence type="ECO:0000313" key="2">
    <source>
        <dbReference type="EMBL" id="KKR02406.1"/>
    </source>
</evidence>
<keyword evidence="1" id="KW-0472">Membrane</keyword>
<reference evidence="2 3" key="1">
    <citation type="journal article" date="2015" name="Nature">
        <title>rRNA introns, odd ribosomes, and small enigmatic genomes across a large radiation of phyla.</title>
        <authorList>
            <person name="Brown C.T."/>
            <person name="Hug L.A."/>
            <person name="Thomas B.C."/>
            <person name="Sharon I."/>
            <person name="Castelle C.J."/>
            <person name="Singh A."/>
            <person name="Wilkins M.J."/>
            <person name="Williams K.H."/>
            <person name="Banfield J.F."/>
        </authorList>
    </citation>
    <scope>NUCLEOTIDE SEQUENCE [LARGE SCALE GENOMIC DNA]</scope>
    <source>
        <strain evidence="3">GW2011_GWA1_39_13</strain>
    </source>
</reference>
<evidence type="ECO:0000313" key="3">
    <source>
        <dbReference type="Proteomes" id="UP000034845"/>
    </source>
</evidence>
<evidence type="ECO:0000256" key="1">
    <source>
        <dbReference type="SAM" id="Phobius"/>
    </source>
</evidence>
<comment type="caution">
    <text evidence="2">The sequence shown here is derived from an EMBL/GenBank/DDBJ whole genome shotgun (WGS) entry which is preliminary data.</text>
</comment>
<keyword evidence="1" id="KW-1133">Transmembrane helix</keyword>
<dbReference type="AlphaFoldDB" id="A0A0G0MPP0"/>
<dbReference type="EMBL" id="LBWF01000003">
    <property type="protein sequence ID" value="KKR02406.1"/>
    <property type="molecule type" value="Genomic_DNA"/>
</dbReference>
<organism evidence="2 3">
    <name type="scientific">Yanofskybacteria sp. (strain GW2011_GWA1_39_13)</name>
    <dbReference type="NCBI Taxonomy" id="1619019"/>
    <lineage>
        <taxon>Bacteria</taxon>
        <taxon>Candidatus Yanofskyibacteriota</taxon>
    </lineage>
</organism>
<protein>
    <submittedName>
        <fullName evidence="2">Uncharacterized protein</fullName>
    </submittedName>
</protein>
<accession>A0A0G0MPP0</accession>
<keyword evidence="1" id="KW-0812">Transmembrane</keyword>